<comment type="similarity">
    <text evidence="2">Belongs to the CPA3 antiporters (TC 2.A.63) subunit E family.</text>
</comment>
<evidence type="ECO:0000256" key="7">
    <source>
        <dbReference type="SAM" id="Phobius"/>
    </source>
</evidence>
<dbReference type="EMBL" id="AFWV01000005">
    <property type="protein sequence ID" value="EGV18936.1"/>
    <property type="molecule type" value="Genomic_DNA"/>
</dbReference>
<dbReference type="Proteomes" id="UP000005459">
    <property type="component" value="Unassembled WGS sequence"/>
</dbReference>
<evidence type="ECO:0000313" key="8">
    <source>
        <dbReference type="EMBL" id="EGV18936.1"/>
    </source>
</evidence>
<protein>
    <submittedName>
        <fullName evidence="8">Cation antiporter</fullName>
    </submittedName>
</protein>
<keyword evidence="9" id="KW-1185">Reference proteome</keyword>
<dbReference type="AlphaFoldDB" id="F9U9Y8"/>
<evidence type="ECO:0000256" key="5">
    <source>
        <dbReference type="ARBA" id="ARBA00022989"/>
    </source>
</evidence>
<dbReference type="GO" id="GO:0005886">
    <property type="term" value="C:plasma membrane"/>
    <property type="evidence" value="ECO:0007669"/>
    <property type="project" value="UniProtKB-SubCell"/>
</dbReference>
<evidence type="ECO:0000256" key="4">
    <source>
        <dbReference type="ARBA" id="ARBA00022692"/>
    </source>
</evidence>
<keyword evidence="5 7" id="KW-1133">Transmembrane helix</keyword>
<reference evidence="8 9" key="1">
    <citation type="submission" date="2011-06" db="EMBL/GenBank/DDBJ databases">
        <title>The draft genome of Thiocapsa marina 5811.</title>
        <authorList>
            <consortium name="US DOE Joint Genome Institute (JGI-PGF)"/>
            <person name="Lucas S."/>
            <person name="Han J."/>
            <person name="Cheng J.-F."/>
            <person name="Goodwin L."/>
            <person name="Pitluck S."/>
            <person name="Peters L."/>
            <person name="Land M.L."/>
            <person name="Hauser L."/>
            <person name="Vogl K."/>
            <person name="Liu Z."/>
            <person name="Imhoff J."/>
            <person name="Thiel V."/>
            <person name="Frigaard N.-U."/>
            <person name="Bryant D."/>
            <person name="Woyke T.J."/>
        </authorList>
    </citation>
    <scope>NUCLEOTIDE SEQUENCE [LARGE SCALE GENOMIC DNA]</scope>
    <source>
        <strain evidence="8 9">5811</strain>
    </source>
</reference>
<dbReference type="PIRSF" id="PIRSF019239">
    <property type="entry name" value="MrpE"/>
    <property type="match status" value="1"/>
</dbReference>
<dbReference type="Pfam" id="PF01899">
    <property type="entry name" value="MNHE"/>
    <property type="match status" value="1"/>
</dbReference>
<sequence>MDDISADPRPSIGHYLFSVLVLALLWLLLAGSLATAELIAALAVGILVTAIAGPRLAVLSGVRLSPLAPWHLLRYLLTFFTALVAANLDMARRVLSPSLPLRPALVEVRTRLRSSLGRMLLANSITLTPGTLAVDIRGDRILVHWVDCPPGTDLDRATAAISDAFERHIRGFLE</sequence>
<dbReference type="eggNOG" id="COG1863">
    <property type="taxonomic scope" value="Bacteria"/>
</dbReference>
<dbReference type="PANTHER" id="PTHR34584:SF1">
    <property type="entry name" value="NA(+)_H(+) ANTIPORTER SUBUNIT E1"/>
    <property type="match status" value="1"/>
</dbReference>
<keyword evidence="6 7" id="KW-0472">Membrane</keyword>
<feature type="transmembrane region" description="Helical" evidence="7">
    <location>
        <begin position="70"/>
        <end position="88"/>
    </location>
</feature>
<dbReference type="GO" id="GO:0008324">
    <property type="term" value="F:monoatomic cation transmembrane transporter activity"/>
    <property type="evidence" value="ECO:0007669"/>
    <property type="project" value="InterPro"/>
</dbReference>
<feature type="transmembrane region" description="Helical" evidence="7">
    <location>
        <begin position="12"/>
        <end position="31"/>
    </location>
</feature>
<evidence type="ECO:0000313" key="9">
    <source>
        <dbReference type="Proteomes" id="UP000005459"/>
    </source>
</evidence>
<comment type="subcellular location">
    <subcellularLocation>
        <location evidence="1">Cell membrane</location>
        <topology evidence="1">Multi-pass membrane protein</topology>
    </subcellularLocation>
</comment>
<evidence type="ECO:0000256" key="6">
    <source>
        <dbReference type="ARBA" id="ARBA00023136"/>
    </source>
</evidence>
<dbReference type="InterPro" id="IPR002758">
    <property type="entry name" value="Cation_antiport_E"/>
</dbReference>
<evidence type="ECO:0000256" key="1">
    <source>
        <dbReference type="ARBA" id="ARBA00004651"/>
    </source>
</evidence>
<dbReference type="PANTHER" id="PTHR34584">
    <property type="entry name" value="NA(+)/H(+) ANTIPORTER SUBUNIT E1"/>
    <property type="match status" value="1"/>
</dbReference>
<proteinExistence type="inferred from homology"/>
<dbReference type="OrthoDB" id="9807187at2"/>
<keyword evidence="3" id="KW-1003">Cell membrane</keyword>
<evidence type="ECO:0000256" key="2">
    <source>
        <dbReference type="ARBA" id="ARBA00006228"/>
    </source>
</evidence>
<feature type="transmembrane region" description="Helical" evidence="7">
    <location>
        <begin position="38"/>
        <end position="58"/>
    </location>
</feature>
<dbReference type="RefSeq" id="WP_007192616.1">
    <property type="nucleotide sequence ID" value="NZ_AFWV01000005.1"/>
</dbReference>
<keyword evidence="4 7" id="KW-0812">Transmembrane</keyword>
<accession>F9U9Y8</accession>
<gene>
    <name evidence="8" type="ORF">ThimaDRAFT_1740</name>
</gene>
<organism evidence="8 9">
    <name type="scientific">Thiocapsa marina 5811</name>
    <dbReference type="NCBI Taxonomy" id="768671"/>
    <lineage>
        <taxon>Bacteria</taxon>
        <taxon>Pseudomonadati</taxon>
        <taxon>Pseudomonadota</taxon>
        <taxon>Gammaproteobacteria</taxon>
        <taxon>Chromatiales</taxon>
        <taxon>Chromatiaceae</taxon>
        <taxon>Thiocapsa</taxon>
    </lineage>
</organism>
<dbReference type="STRING" id="768671.ThimaDRAFT_1740"/>
<evidence type="ECO:0000256" key="3">
    <source>
        <dbReference type="ARBA" id="ARBA00022475"/>
    </source>
</evidence>
<name>F9U9Y8_9GAMM</name>